<accession>A0A2N8L221</accession>
<keyword evidence="1" id="KW-0732">Signal</keyword>
<evidence type="ECO:0000256" key="1">
    <source>
        <dbReference type="SAM" id="SignalP"/>
    </source>
</evidence>
<keyword evidence="3" id="KW-1185">Reference proteome</keyword>
<dbReference type="EMBL" id="POSP01000003">
    <property type="protein sequence ID" value="PND39755.1"/>
    <property type="molecule type" value="Genomic_DNA"/>
</dbReference>
<name>A0A2N8L221_9BURK</name>
<proteinExistence type="predicted"/>
<organism evidence="2 3">
    <name type="scientific">Kinneretia aquatilis</name>
    <dbReference type="NCBI Taxonomy" id="2070761"/>
    <lineage>
        <taxon>Bacteria</taxon>
        <taxon>Pseudomonadati</taxon>
        <taxon>Pseudomonadota</taxon>
        <taxon>Betaproteobacteria</taxon>
        <taxon>Burkholderiales</taxon>
        <taxon>Sphaerotilaceae</taxon>
        <taxon>Roseateles</taxon>
    </lineage>
</organism>
<gene>
    <name evidence="2" type="ORF">C1O66_14605</name>
</gene>
<protein>
    <recommendedName>
        <fullName evidence="4">DUF4189 domain-containing protein</fullName>
    </recommendedName>
</protein>
<dbReference type="Proteomes" id="UP000235916">
    <property type="component" value="Unassembled WGS sequence"/>
</dbReference>
<sequence>MALLIALPLALLAGACSSAPASNTPESQRLLKSLEAEIGEARCSSDAQCHSLAVGAKACGGPEGYLAWSSQHSGDGKKLQALADQQAAARRAEQSQSGMMSNCALEADPGARCQAGRCTLRPRAAAGASAR</sequence>
<reference evidence="2 3" key="1">
    <citation type="submission" date="2018-01" db="EMBL/GenBank/DDBJ databases">
        <title>Draft genome sequence of Paucibacter aquatile CR182 isolated from freshwater of the Nakdong River.</title>
        <authorList>
            <person name="Choi A."/>
            <person name="Chung E.J."/>
        </authorList>
    </citation>
    <scope>NUCLEOTIDE SEQUENCE [LARGE SCALE GENOMIC DNA]</scope>
    <source>
        <strain evidence="2 3">CR182</strain>
    </source>
</reference>
<feature type="chain" id="PRO_5014770162" description="DUF4189 domain-containing protein" evidence="1">
    <location>
        <begin position="22"/>
        <end position="131"/>
    </location>
</feature>
<evidence type="ECO:0008006" key="4">
    <source>
        <dbReference type="Google" id="ProtNLM"/>
    </source>
</evidence>
<comment type="caution">
    <text evidence="2">The sequence shown here is derived from an EMBL/GenBank/DDBJ whole genome shotgun (WGS) entry which is preliminary data.</text>
</comment>
<dbReference type="OrthoDB" id="8703681at2"/>
<dbReference type="AlphaFoldDB" id="A0A2N8L221"/>
<evidence type="ECO:0000313" key="2">
    <source>
        <dbReference type="EMBL" id="PND39755.1"/>
    </source>
</evidence>
<feature type="signal peptide" evidence="1">
    <location>
        <begin position="1"/>
        <end position="21"/>
    </location>
</feature>
<evidence type="ECO:0000313" key="3">
    <source>
        <dbReference type="Proteomes" id="UP000235916"/>
    </source>
</evidence>